<evidence type="ECO:0000313" key="2">
    <source>
        <dbReference type="Proteomes" id="UP001213042"/>
    </source>
</evidence>
<dbReference type="RefSeq" id="WP_195220700.1">
    <property type="nucleotide sequence ID" value="NZ_JADMWL010000004.1"/>
</dbReference>
<accession>A0AAW6ECP7</accession>
<proteinExistence type="predicted"/>
<evidence type="ECO:0008006" key="3">
    <source>
        <dbReference type="Google" id="ProtNLM"/>
    </source>
</evidence>
<evidence type="ECO:0000313" key="1">
    <source>
        <dbReference type="EMBL" id="MDB8749584.1"/>
    </source>
</evidence>
<organism evidence="1 2">
    <name type="scientific">Ruminococcus bicirculans</name>
    <name type="common">ex Wegman et al. 2014</name>
    <dbReference type="NCBI Taxonomy" id="1160721"/>
    <lineage>
        <taxon>Bacteria</taxon>
        <taxon>Bacillati</taxon>
        <taxon>Bacillota</taxon>
        <taxon>Clostridia</taxon>
        <taxon>Eubacteriales</taxon>
        <taxon>Oscillospiraceae</taxon>
        <taxon>Ruminococcus</taxon>
    </lineage>
</organism>
<name>A0AAW6ECP7_9FIRM</name>
<dbReference type="AlphaFoldDB" id="A0AAW6ECP7"/>
<dbReference type="Proteomes" id="UP001213042">
    <property type="component" value="Unassembled WGS sequence"/>
</dbReference>
<dbReference type="EMBL" id="JAQMLU010000004">
    <property type="protein sequence ID" value="MDB8749584.1"/>
    <property type="molecule type" value="Genomic_DNA"/>
</dbReference>
<sequence length="60" mass="6436">MIVKIFCAVLVALGVSVAIVLGGLIILASCVSGIKKPVCDNTADDEDTFMYTNYMQGFYL</sequence>
<reference evidence="1" key="1">
    <citation type="submission" date="2023-01" db="EMBL/GenBank/DDBJ databases">
        <title>Human gut microbiome strain richness.</title>
        <authorList>
            <person name="Chen-Liaw A."/>
        </authorList>
    </citation>
    <scope>NUCLEOTIDE SEQUENCE</scope>
    <source>
        <strain evidence="1">D43st1_D9_D43t1_170807</strain>
    </source>
</reference>
<protein>
    <recommendedName>
        <fullName evidence="3">Secreted protein</fullName>
    </recommendedName>
</protein>
<gene>
    <name evidence="1" type="ORF">PNW00_03885</name>
</gene>
<dbReference type="PROSITE" id="PS51257">
    <property type="entry name" value="PROKAR_LIPOPROTEIN"/>
    <property type="match status" value="1"/>
</dbReference>
<comment type="caution">
    <text evidence="1">The sequence shown here is derived from an EMBL/GenBank/DDBJ whole genome shotgun (WGS) entry which is preliminary data.</text>
</comment>